<keyword evidence="3" id="KW-1185">Reference proteome</keyword>
<dbReference type="EMBL" id="CABFNS010000230">
    <property type="protein sequence ID" value="VUC20737.1"/>
    <property type="molecule type" value="Genomic_DNA"/>
</dbReference>
<evidence type="ECO:0000256" key="1">
    <source>
        <dbReference type="SAM" id="MobiDB-lite"/>
    </source>
</evidence>
<accession>A0ABY6TQ32</accession>
<feature type="region of interest" description="Disordered" evidence="1">
    <location>
        <begin position="210"/>
        <end position="233"/>
    </location>
</feature>
<organism evidence="2 3">
    <name type="scientific">Bionectria ochroleuca</name>
    <name type="common">Gliocladium roseum</name>
    <dbReference type="NCBI Taxonomy" id="29856"/>
    <lineage>
        <taxon>Eukaryota</taxon>
        <taxon>Fungi</taxon>
        <taxon>Dikarya</taxon>
        <taxon>Ascomycota</taxon>
        <taxon>Pezizomycotina</taxon>
        <taxon>Sordariomycetes</taxon>
        <taxon>Hypocreomycetidae</taxon>
        <taxon>Hypocreales</taxon>
        <taxon>Bionectriaceae</taxon>
        <taxon>Clonostachys</taxon>
    </lineage>
</organism>
<evidence type="ECO:0000313" key="2">
    <source>
        <dbReference type="EMBL" id="VUC20737.1"/>
    </source>
</evidence>
<comment type="caution">
    <text evidence="2">The sequence shown here is derived from an EMBL/GenBank/DDBJ whole genome shotgun (WGS) entry which is preliminary data.</text>
</comment>
<sequence length="299" mass="33578">MRTVRSTAATSAASESNDSINALCALDIPTVKIGPQEDPFAVVNNIGQEEAPLTKIEGMTIEKFIQWDESPSRRGRLFFYSSEREVLIIKLPISEIHEYLHRALEWDIIYSLSRALKKETRPYGSATFYMKRDGRVTAAGEGDSSLGLAAQGANDGWPTVVIEAGWSQTRTALVAKAHWWFEASNRAVKMVLLITVSPLQIQVEKWNTSSLPQSTAPGRPKTRQSQREATDLRPKIHPPILTINRTSANTTNDCRVIGSPLRLEFRHIFLRNPVPPEGDILLDESFFRMYAEQAWSLLE</sequence>
<evidence type="ECO:0000313" key="3">
    <source>
        <dbReference type="Proteomes" id="UP000766486"/>
    </source>
</evidence>
<proteinExistence type="predicted"/>
<dbReference type="Proteomes" id="UP000766486">
    <property type="component" value="Unassembled WGS sequence"/>
</dbReference>
<gene>
    <name evidence="2" type="ORF">CLO192961_LOCUS31286</name>
</gene>
<name>A0ABY6TQ32_BIOOC</name>
<protein>
    <submittedName>
        <fullName evidence="2">Uncharacterized protein</fullName>
    </submittedName>
</protein>
<reference evidence="2 3" key="1">
    <citation type="submission" date="2019-06" db="EMBL/GenBank/DDBJ databases">
        <authorList>
            <person name="Broberg M."/>
        </authorList>
    </citation>
    <scope>NUCLEOTIDE SEQUENCE [LARGE SCALE GENOMIC DNA]</scope>
</reference>